<dbReference type="Proteomes" id="UP001164539">
    <property type="component" value="Chromosome 6"/>
</dbReference>
<gene>
    <name evidence="1" type="ORF">OWV82_011473</name>
</gene>
<evidence type="ECO:0000313" key="1">
    <source>
        <dbReference type="EMBL" id="KAJ4716455.1"/>
    </source>
</evidence>
<evidence type="ECO:0000313" key="2">
    <source>
        <dbReference type="Proteomes" id="UP001164539"/>
    </source>
</evidence>
<comment type="caution">
    <text evidence="1">The sequence shown here is derived from an EMBL/GenBank/DDBJ whole genome shotgun (WGS) entry which is preliminary data.</text>
</comment>
<name>A0ACC1XYB2_MELAZ</name>
<accession>A0ACC1XYB2</accession>
<keyword evidence="2" id="KW-1185">Reference proteome</keyword>
<sequence length="549" mass="59913">MATVNPVRTPNPSLVRTHCLKTPILHSTFNPQVHTLFNKRITLSFTISSKLKASQDVRKKKENVSRKIVLSDSSPPPLKNDEVSTKVESRGGVIGLVKRLPRRVLSVLSNLPLAIGEMAAIAALMALGTVIEQGEAPDFYFEKYPEDNPVLGFFTWRWILTLGFDHMFSSPIFLGLLVLMGLSLMSCTYTTQIPLVKVARRWNFLHSAEAIRKQEFSDTLPRASIQDLGVILMGAGYEVFLKGPSLYAFKGLVGRFAPIGVHLAMLLIMAGGTLSATGSFRGSVTVPQGLNFVIGDVLGPTGFLSTPTDAFSTEVHVNKFYMDYYDSGEVKQFHTDLSLFDLGGKEVLRKTISVNDPLRYGGITIYQTDWSFSALQILKNDEGPFNLAMAPLKVNGDKKLFGTFLPVGDVNSPNVKGISMLARDLQSIVIYDQEGKFAGVRRPNSKLPIDIDSTKIVIVDAIGSTGLDLKTDPGVPIVYAGFGALMLTTCISYLSHAQIWALQDGTSVIVGGKTNRAKAEFPDDMNRLLDQVPELVESSLSSQSDSISG</sequence>
<reference evidence="1 2" key="1">
    <citation type="journal article" date="2023" name="Science">
        <title>Complex scaffold remodeling in plant triterpene biosynthesis.</title>
        <authorList>
            <person name="De La Pena R."/>
            <person name="Hodgson H."/>
            <person name="Liu J.C."/>
            <person name="Stephenson M.J."/>
            <person name="Martin A.C."/>
            <person name="Owen C."/>
            <person name="Harkess A."/>
            <person name="Leebens-Mack J."/>
            <person name="Jimenez L.E."/>
            <person name="Osbourn A."/>
            <person name="Sattely E.S."/>
        </authorList>
    </citation>
    <scope>NUCLEOTIDE SEQUENCE [LARGE SCALE GENOMIC DNA]</scope>
    <source>
        <strain evidence="2">cv. JPN11</strain>
        <tissue evidence="1">Leaf</tissue>
    </source>
</reference>
<organism evidence="1 2">
    <name type="scientific">Melia azedarach</name>
    <name type="common">Chinaberry tree</name>
    <dbReference type="NCBI Taxonomy" id="155640"/>
    <lineage>
        <taxon>Eukaryota</taxon>
        <taxon>Viridiplantae</taxon>
        <taxon>Streptophyta</taxon>
        <taxon>Embryophyta</taxon>
        <taxon>Tracheophyta</taxon>
        <taxon>Spermatophyta</taxon>
        <taxon>Magnoliopsida</taxon>
        <taxon>eudicotyledons</taxon>
        <taxon>Gunneridae</taxon>
        <taxon>Pentapetalae</taxon>
        <taxon>rosids</taxon>
        <taxon>malvids</taxon>
        <taxon>Sapindales</taxon>
        <taxon>Meliaceae</taxon>
        <taxon>Melia</taxon>
    </lineage>
</organism>
<dbReference type="EMBL" id="CM051399">
    <property type="protein sequence ID" value="KAJ4716455.1"/>
    <property type="molecule type" value="Genomic_DNA"/>
</dbReference>
<proteinExistence type="predicted"/>
<protein>
    <submittedName>
        <fullName evidence="1">Cytochrome C biogenesis protein Ccs1</fullName>
    </submittedName>
</protein>